<feature type="compositionally biased region" description="Low complexity" evidence="1">
    <location>
        <begin position="554"/>
        <end position="564"/>
    </location>
</feature>
<evidence type="ECO:0000313" key="2">
    <source>
        <dbReference type="EMBL" id="KAK4092021.1"/>
    </source>
</evidence>
<feature type="region of interest" description="Disordered" evidence="1">
    <location>
        <begin position="311"/>
        <end position="567"/>
    </location>
</feature>
<feature type="compositionally biased region" description="Pro residues" evidence="1">
    <location>
        <begin position="444"/>
        <end position="454"/>
    </location>
</feature>
<keyword evidence="3" id="KW-1185">Reference proteome</keyword>
<protein>
    <submittedName>
        <fullName evidence="2">Uncharacterized protein</fullName>
    </submittedName>
</protein>
<dbReference type="Proteomes" id="UP001287286">
    <property type="component" value="Unassembled WGS sequence"/>
</dbReference>
<feature type="region of interest" description="Disordered" evidence="1">
    <location>
        <begin position="1292"/>
        <end position="1447"/>
    </location>
</feature>
<sequence>MKEDGTKRGDMGICACCKALGAVFPRLCSTLIQNRRTVDEQRALRAAKGDTLLGTASKRDRQLQSDEKPLPPVLNTKSLPPLVCGLNGSSTVMRASTVLQSRLVVAVKVLLREIAGLFDGYESELPSEVRRDRHLNINALFRALNIWLRDNILVQFLAHHDDCRQRIAWIFGCRYQYLNYSDRGDGSGSLSPTQQLRVLARSKGRATGDGDAPTTTWVPDLDVAQVAALSEQELEMTRAAIRAFDAFELASFDEVLEREDVTDPLTIAELNAIGELLILEDMGLDEAGKEQAWTELRLQLEPADPEFVDEGLEEEDEDMPDVVQEEPDVPMDDSGSYPLPEAEVGSEKDVAELVESVEQESSPLPPAPEPAPEVLPSQQHQAPEQPSPPPPPTSPPPTQVPRDVLTPPDSVSPQKPPPPTKQAVDEEPVLEPQQPLVWSIAKPESPPPPPPSEPPEPEPEPGEPLVPSAVEPELSHEPPVCEASVPESNLQDVLLWSMGKQESARAPEPEQPAPRQPSPEPRPAPTPAAPQPKPLRRPTLQTVRAPRPAPNPALPSAAPDPARAQVQNAEAQTVLQLQSAKNFLRERTTLRSPEWRARFAQVIDMTSRLERVRNGDESWGRALEQVLVMIRTHHAYMQYHDNRKQIIAHTADAAAAPPKQQDTDKPSKLPVLNLSLHDAGETSKRAGRWTYKDAKRDSDSASVSDTIEELYRQRHHRDARSFWSKSQTIDKSKSGLWGGSSKGKRLNVVQFESKYFEECMRKGPAHTAKVLRKAQDRSTKLPSDAKELSDDQFESLARLKGYQRAALQQSLNLFDSYENRVVGANHWQTLLPDVAKSRKDELAAGRKYPVKPSRLDTSRTKAPAAADKGPNQDQDGGLDQAADWSKADEMMLELGKLWNALVKYRTLYDILLQAARRAPRPLITSVIKDVRAGVVGSKPGNANVSTGSLPALRPLEARWLEFLCLPSATDTRASKKRQGEREKLFVDSVQAMLDDPSASSFFCDMAPKMAGPFLEALNCAPTLRQKPFTVKELAEFVPKLDKMNIIRTYVKDKKTPMLGRPEHTVHPEQRIRWDDSGNAAKADAEGANAEELEALIKLWDSTKIFDTGVDDAAPAKGGGDASYVKELPTRSNLRSLASCTKKPREVKADQARTEKLFSQLAYRLGSSLRAVQDAHATKRFALQELLGVKAGGSQSSHPEESGVSYAERAMQRRKFQPGPAEFWLGDTPLQRKRIEQRLQAREFPPSPNPFTPPILLQLLAVWKHTGRVANAAGAELDPDFANRGRKRSWGARLRGMFGRGKQGDGDDEEEARARFPPSPTSSCMSDTESPPKRRRVEGSEGMHEQLPTQGIRRQGSRAKDKGKGKGKAVSFAREPTFLDRHRGDSDLSQSETEGQARRDGAARKRKDPPSPRPTRPAKRGWFGGGKTVRSEKLNLHVMPPDDGESFW</sequence>
<feature type="compositionally biased region" description="Pro residues" evidence="1">
    <location>
        <begin position="363"/>
        <end position="373"/>
    </location>
</feature>
<gene>
    <name evidence="2" type="ORF">Purlil1_3860</name>
</gene>
<dbReference type="PRINTS" id="PR01217">
    <property type="entry name" value="PRICHEXTENSN"/>
</dbReference>
<feature type="region of interest" description="Disordered" evidence="1">
    <location>
        <begin position="842"/>
        <end position="880"/>
    </location>
</feature>
<feature type="compositionally biased region" description="Pro residues" evidence="1">
    <location>
        <begin position="385"/>
        <end position="399"/>
    </location>
</feature>
<feature type="compositionally biased region" description="Low complexity" evidence="1">
    <location>
        <begin position="374"/>
        <end position="384"/>
    </location>
</feature>
<feature type="compositionally biased region" description="Basic and acidic residues" evidence="1">
    <location>
        <begin position="1376"/>
        <end position="1385"/>
    </location>
</feature>
<feature type="compositionally biased region" description="Acidic residues" evidence="1">
    <location>
        <begin position="311"/>
        <end position="331"/>
    </location>
</feature>
<evidence type="ECO:0000256" key="1">
    <source>
        <dbReference type="SAM" id="MobiDB-lite"/>
    </source>
</evidence>
<reference evidence="2 3" key="1">
    <citation type="journal article" date="2024" name="Microbiol. Resour. Announc.">
        <title>Genome annotations for the ascomycete fungi Trichoderma harzianum, Trichoderma aggressivum, and Purpureocillium lilacinum.</title>
        <authorList>
            <person name="Beijen E.P.W."/>
            <person name="Ohm R.A."/>
        </authorList>
    </citation>
    <scope>NUCLEOTIDE SEQUENCE [LARGE SCALE GENOMIC DNA]</scope>
    <source>
        <strain evidence="2 3">CBS 150709</strain>
    </source>
</reference>
<name>A0ABR0C6L7_PURLI</name>
<comment type="caution">
    <text evidence="2">The sequence shown here is derived from an EMBL/GenBank/DDBJ whole genome shotgun (WGS) entry which is preliminary data.</text>
</comment>
<dbReference type="EMBL" id="JAWRVI010000010">
    <property type="protein sequence ID" value="KAK4092021.1"/>
    <property type="molecule type" value="Genomic_DNA"/>
</dbReference>
<proteinExistence type="predicted"/>
<evidence type="ECO:0000313" key="3">
    <source>
        <dbReference type="Proteomes" id="UP001287286"/>
    </source>
</evidence>
<feature type="compositionally biased region" description="Pro residues" evidence="1">
    <location>
        <begin position="509"/>
        <end position="533"/>
    </location>
</feature>
<organism evidence="2 3">
    <name type="scientific">Purpureocillium lilacinum</name>
    <name type="common">Paecilomyces lilacinus</name>
    <dbReference type="NCBI Taxonomy" id="33203"/>
    <lineage>
        <taxon>Eukaryota</taxon>
        <taxon>Fungi</taxon>
        <taxon>Dikarya</taxon>
        <taxon>Ascomycota</taxon>
        <taxon>Pezizomycotina</taxon>
        <taxon>Sordariomycetes</taxon>
        <taxon>Hypocreomycetidae</taxon>
        <taxon>Hypocreales</taxon>
        <taxon>Ophiocordycipitaceae</taxon>
        <taxon>Purpureocillium</taxon>
    </lineage>
</organism>
<accession>A0ABR0C6L7</accession>